<keyword evidence="1" id="KW-1133">Transmembrane helix</keyword>
<keyword evidence="1" id="KW-0472">Membrane</keyword>
<feature type="transmembrane region" description="Helical" evidence="1">
    <location>
        <begin position="110"/>
        <end position="129"/>
    </location>
</feature>
<evidence type="ECO:0000256" key="1">
    <source>
        <dbReference type="SAM" id="Phobius"/>
    </source>
</evidence>
<evidence type="ECO:0000313" key="2">
    <source>
        <dbReference type="EMBL" id="GAG08759.1"/>
    </source>
</evidence>
<gene>
    <name evidence="2" type="ORF">S01H1_44610</name>
</gene>
<dbReference type="EMBL" id="BARS01028460">
    <property type="protein sequence ID" value="GAG08759.1"/>
    <property type="molecule type" value="Genomic_DNA"/>
</dbReference>
<name>X0USD6_9ZZZZ</name>
<accession>X0USD6</accession>
<protein>
    <submittedName>
        <fullName evidence="2">Uncharacterized protein</fullName>
    </submittedName>
</protein>
<feature type="non-terminal residue" evidence="2">
    <location>
        <position position="1"/>
    </location>
</feature>
<proteinExistence type="predicted"/>
<keyword evidence="1" id="KW-0812">Transmembrane</keyword>
<organism evidence="2">
    <name type="scientific">marine sediment metagenome</name>
    <dbReference type="NCBI Taxonomy" id="412755"/>
    <lineage>
        <taxon>unclassified sequences</taxon>
        <taxon>metagenomes</taxon>
        <taxon>ecological metagenomes</taxon>
    </lineage>
</organism>
<sequence length="146" mass="16474">HLESNWYNVTYTIYLNDSIVATSSNDPVTLNFTREMNVGVYNLTIFADGGTQTYTVNNIRYIVTEEGVSYDYSVVSGGHSYIEGDTYEGDTYIEEGDELPTDVIIIPQDLAATIAIATWLVFMFAALWMDKKLKTTRLETEQKGQQ</sequence>
<comment type="caution">
    <text evidence="2">The sequence shown here is derived from an EMBL/GenBank/DDBJ whole genome shotgun (WGS) entry which is preliminary data.</text>
</comment>
<dbReference type="AlphaFoldDB" id="X0USD6"/>
<reference evidence="2" key="1">
    <citation type="journal article" date="2014" name="Front. Microbiol.">
        <title>High frequency of phylogenetically diverse reductive dehalogenase-homologous genes in deep subseafloor sedimentary metagenomes.</title>
        <authorList>
            <person name="Kawai M."/>
            <person name="Futagami T."/>
            <person name="Toyoda A."/>
            <person name="Takaki Y."/>
            <person name="Nishi S."/>
            <person name="Hori S."/>
            <person name="Arai W."/>
            <person name="Tsubouchi T."/>
            <person name="Morono Y."/>
            <person name="Uchiyama I."/>
            <person name="Ito T."/>
            <person name="Fujiyama A."/>
            <person name="Inagaki F."/>
            <person name="Takami H."/>
        </authorList>
    </citation>
    <scope>NUCLEOTIDE SEQUENCE</scope>
    <source>
        <strain evidence="2">Expedition CK06-06</strain>
    </source>
</reference>